<gene>
    <name evidence="1" type="ORF">F0L68_14940</name>
</gene>
<name>A0A5B2XE15_9PSEU</name>
<dbReference type="RefSeq" id="WP_149850150.1">
    <property type="nucleotide sequence ID" value="NZ_VUOB01000023.1"/>
</dbReference>
<dbReference type="EMBL" id="VUOB01000023">
    <property type="protein sequence ID" value="KAA2261988.1"/>
    <property type="molecule type" value="Genomic_DNA"/>
</dbReference>
<dbReference type="AlphaFoldDB" id="A0A5B2XE15"/>
<dbReference type="Proteomes" id="UP000323454">
    <property type="component" value="Unassembled WGS sequence"/>
</dbReference>
<reference evidence="1 2" key="2">
    <citation type="submission" date="2019-09" db="EMBL/GenBank/DDBJ databases">
        <authorList>
            <person name="Jin C."/>
        </authorList>
    </citation>
    <scope>NUCLEOTIDE SEQUENCE [LARGE SCALE GENOMIC DNA]</scope>
    <source>
        <strain evidence="1 2">AN110305</strain>
    </source>
</reference>
<evidence type="ECO:0000313" key="1">
    <source>
        <dbReference type="EMBL" id="KAA2261988.1"/>
    </source>
</evidence>
<accession>A0A5B2XE15</accession>
<keyword evidence="2" id="KW-1185">Reference proteome</keyword>
<proteinExistence type="predicted"/>
<dbReference type="OrthoDB" id="9870082at2"/>
<protein>
    <submittedName>
        <fullName evidence="1">Uncharacterized protein</fullName>
    </submittedName>
</protein>
<organism evidence="1 2">
    <name type="scientific">Solihabitans fulvus</name>
    <dbReference type="NCBI Taxonomy" id="1892852"/>
    <lineage>
        <taxon>Bacteria</taxon>
        <taxon>Bacillati</taxon>
        <taxon>Actinomycetota</taxon>
        <taxon>Actinomycetes</taxon>
        <taxon>Pseudonocardiales</taxon>
        <taxon>Pseudonocardiaceae</taxon>
        <taxon>Solihabitans</taxon>
    </lineage>
</organism>
<comment type="caution">
    <text evidence="1">The sequence shown here is derived from an EMBL/GenBank/DDBJ whole genome shotgun (WGS) entry which is preliminary data.</text>
</comment>
<evidence type="ECO:0000313" key="2">
    <source>
        <dbReference type="Proteomes" id="UP000323454"/>
    </source>
</evidence>
<reference evidence="1 2" key="1">
    <citation type="submission" date="2019-09" db="EMBL/GenBank/DDBJ databases">
        <title>Goodfellowia gen. nov., a new genus of the Pseudonocardineae related to Actinoalloteichus, containing Goodfellowia coeruleoviolacea gen. nov., comb. nov. gen. nov., comb. nov.</title>
        <authorList>
            <person name="Labeda D."/>
        </authorList>
    </citation>
    <scope>NUCLEOTIDE SEQUENCE [LARGE SCALE GENOMIC DNA]</scope>
    <source>
        <strain evidence="1 2">AN110305</strain>
    </source>
</reference>
<sequence length="135" mass="14570">MTGPGFTTAEQAALNGFPPEQTSVLFLAESGEHAVVLLATNAAGRSYPYEVFCRRTAAGWVEVSGVNGPGWRPTGDSLGVLTFWDQVAEGTPIAAVRFDGVDHRCPVRRGYFLFTRWDIPEPTTPPVLLDSADTD</sequence>